<organism evidence="1 2">
    <name type="scientific">Zostera marina</name>
    <name type="common">Eelgrass</name>
    <dbReference type="NCBI Taxonomy" id="29655"/>
    <lineage>
        <taxon>Eukaryota</taxon>
        <taxon>Viridiplantae</taxon>
        <taxon>Streptophyta</taxon>
        <taxon>Embryophyta</taxon>
        <taxon>Tracheophyta</taxon>
        <taxon>Spermatophyta</taxon>
        <taxon>Magnoliopsida</taxon>
        <taxon>Liliopsida</taxon>
        <taxon>Zosteraceae</taxon>
        <taxon>Zostera</taxon>
    </lineage>
</organism>
<gene>
    <name evidence="1" type="ORF">ZOSMA_106G00420</name>
</gene>
<reference evidence="2" key="1">
    <citation type="journal article" date="2016" name="Nature">
        <title>The genome of the seagrass Zostera marina reveals angiosperm adaptation to the sea.</title>
        <authorList>
            <person name="Olsen J.L."/>
            <person name="Rouze P."/>
            <person name="Verhelst B."/>
            <person name="Lin Y.-C."/>
            <person name="Bayer T."/>
            <person name="Collen J."/>
            <person name="Dattolo E."/>
            <person name="De Paoli E."/>
            <person name="Dittami S."/>
            <person name="Maumus F."/>
            <person name="Michel G."/>
            <person name="Kersting A."/>
            <person name="Lauritano C."/>
            <person name="Lohaus R."/>
            <person name="Toepel M."/>
            <person name="Tonon T."/>
            <person name="Vanneste K."/>
            <person name="Amirebrahimi M."/>
            <person name="Brakel J."/>
            <person name="Bostroem C."/>
            <person name="Chovatia M."/>
            <person name="Grimwood J."/>
            <person name="Jenkins J.W."/>
            <person name="Jueterbock A."/>
            <person name="Mraz A."/>
            <person name="Stam W.T."/>
            <person name="Tice H."/>
            <person name="Bornberg-Bauer E."/>
            <person name="Green P.J."/>
            <person name="Pearson G.A."/>
            <person name="Procaccini G."/>
            <person name="Duarte C.M."/>
            <person name="Schmutz J."/>
            <person name="Reusch T.B.H."/>
            <person name="Van de Peer Y."/>
        </authorList>
    </citation>
    <scope>NUCLEOTIDE SEQUENCE [LARGE SCALE GENOMIC DNA]</scope>
    <source>
        <strain evidence="2">cv. Finnish</strain>
    </source>
</reference>
<comment type="caution">
    <text evidence="1">The sequence shown here is derived from an EMBL/GenBank/DDBJ whole genome shotgun (WGS) entry which is preliminary data.</text>
</comment>
<dbReference type="Pfam" id="PF07279">
    <property type="entry name" value="DUF1442"/>
    <property type="match status" value="2"/>
</dbReference>
<sequence length="179" mass="19509">MKLVWCPDKASEAFLDAVNILKPLKTNNELAEMVAAMAGGWNAQCIVEILMPSSKNSKSTSLALSAASRRTGGRHVVAANEFDEIEGMEFAVVDFERRDAEKVLRAVRVGPRGAVLVFKNGGGRQKWKDALMEGSRIVRSAYLPIGSGGLEIVHIGVGEGWSLSDHLDNKTLITHQYMK</sequence>
<name>A0A0K9Q4F0_ZOSMR</name>
<dbReference type="AlphaFoldDB" id="A0A0K9Q4F0"/>
<dbReference type="PANTHER" id="PTHR33593">
    <property type="entry name" value="DUF1442 FAMILY PROTEIN"/>
    <property type="match status" value="1"/>
</dbReference>
<keyword evidence="2" id="KW-1185">Reference proteome</keyword>
<protein>
    <submittedName>
        <fullName evidence="1">Uncharacterized protein</fullName>
    </submittedName>
</protein>
<accession>A0A0K9Q4F0</accession>
<dbReference type="OrthoDB" id="685237at2759"/>
<dbReference type="EMBL" id="LFYR01000079">
    <property type="protein sequence ID" value="KMZ76136.1"/>
    <property type="molecule type" value="Genomic_DNA"/>
</dbReference>
<dbReference type="InterPro" id="IPR009902">
    <property type="entry name" value="DUF1442"/>
</dbReference>
<proteinExistence type="predicted"/>
<dbReference type="OMA" id="NANCISR"/>
<dbReference type="Proteomes" id="UP000036987">
    <property type="component" value="Unassembled WGS sequence"/>
</dbReference>
<evidence type="ECO:0000313" key="2">
    <source>
        <dbReference type="Proteomes" id="UP000036987"/>
    </source>
</evidence>
<dbReference type="PANTHER" id="PTHR33593:SF2">
    <property type="entry name" value="ANKYRIN REPEAT_KH DOMAIN PROTEIN (DUF1442)"/>
    <property type="match status" value="1"/>
</dbReference>
<evidence type="ECO:0000313" key="1">
    <source>
        <dbReference type="EMBL" id="KMZ76136.1"/>
    </source>
</evidence>